<dbReference type="EMBL" id="SHMR01000004">
    <property type="protein sequence ID" value="RZH67738.1"/>
    <property type="molecule type" value="Genomic_DNA"/>
</dbReference>
<gene>
    <name evidence="1" type="ORF">ELS17_10505</name>
</gene>
<dbReference type="OrthoDB" id="316086at2157"/>
<accession>A0A482XVT6</accession>
<reference evidence="1 2" key="1">
    <citation type="submission" date="2019-02" db="EMBL/GenBank/DDBJ databases">
        <title>Genome analysis provides insights into bioremediation potentialities and Haloocin production by Natrinema altunense strain 4.1R isolated from Chott Douz in Tunisian desert.</title>
        <authorList>
            <person name="Najjari A."/>
            <person name="Youssef N."/>
            <person name="Ben Dhia O."/>
            <person name="Ferjani R."/>
            <person name="El Hidri D."/>
            <person name="Ouzari H.I."/>
            <person name="Cherif A."/>
        </authorList>
    </citation>
    <scope>NUCLEOTIDE SEQUENCE [LARGE SCALE GENOMIC DNA]</scope>
    <source>
        <strain evidence="1 2">4.1R</strain>
    </source>
</reference>
<dbReference type="AlphaFoldDB" id="A0A482XVT6"/>
<protein>
    <submittedName>
        <fullName evidence="1">Uncharacterized protein</fullName>
    </submittedName>
</protein>
<evidence type="ECO:0000313" key="2">
    <source>
        <dbReference type="Proteomes" id="UP000292704"/>
    </source>
</evidence>
<evidence type="ECO:0000313" key="1">
    <source>
        <dbReference type="EMBL" id="RZH67738.1"/>
    </source>
</evidence>
<comment type="caution">
    <text evidence="1">The sequence shown here is derived from an EMBL/GenBank/DDBJ whole genome shotgun (WGS) entry which is preliminary data.</text>
</comment>
<sequence>MKESDPNARKRTDPRPAYIELGDDTDGAFYVYRTTDETIHVVQDSQRVQKFVLNGRSVDEYVKFVRDEVEGCDWEDRRYVADDEDPFAALVDQTVDAPEVAA</sequence>
<proteinExistence type="predicted"/>
<organism evidence="1 2">
    <name type="scientific">Natrinema altunense</name>
    <dbReference type="NCBI Taxonomy" id="222984"/>
    <lineage>
        <taxon>Archaea</taxon>
        <taxon>Methanobacteriati</taxon>
        <taxon>Methanobacteriota</taxon>
        <taxon>Stenosarchaea group</taxon>
        <taxon>Halobacteria</taxon>
        <taxon>Halobacteriales</taxon>
        <taxon>Natrialbaceae</taxon>
        <taxon>Natrinema</taxon>
    </lineage>
</organism>
<name>A0A482XVT6_9EURY</name>
<dbReference type="RefSeq" id="WP_130170649.1">
    <property type="nucleotide sequence ID" value="NZ_SHMR01000004.1"/>
</dbReference>
<dbReference type="Proteomes" id="UP000292704">
    <property type="component" value="Unassembled WGS sequence"/>
</dbReference>
<dbReference type="STRING" id="222984.GCA_000731985_02357"/>